<dbReference type="InParanoid" id="A0A1B6QK40"/>
<reference evidence="2" key="2">
    <citation type="journal article" date="2018" name="Plant J.">
        <title>The Sorghum bicolor reference genome: improved assembly, gene annotations, a transcriptome atlas, and signatures of genome organization.</title>
        <authorList>
            <person name="McCormick R.F."/>
            <person name="Truong S.K."/>
            <person name="Sreedasyam A."/>
            <person name="Jenkins J."/>
            <person name="Shu S."/>
            <person name="Sims D."/>
            <person name="Kennedy M."/>
            <person name="Amirebrahimi M."/>
            <person name="Weers B.D."/>
            <person name="McKinley B."/>
            <person name="Mattison A."/>
            <person name="Morishige D.T."/>
            <person name="Grimwood J."/>
            <person name="Schmutz J."/>
            <person name="Mullet J.E."/>
        </authorList>
    </citation>
    <scope>NUCLEOTIDE SEQUENCE [LARGE SCALE GENOMIC DNA]</scope>
    <source>
        <strain evidence="2">cv. BTx623</strain>
    </source>
</reference>
<organism evidence="1 2">
    <name type="scientific">Sorghum bicolor</name>
    <name type="common">Sorghum</name>
    <name type="synonym">Sorghum vulgare</name>
    <dbReference type="NCBI Taxonomy" id="4558"/>
    <lineage>
        <taxon>Eukaryota</taxon>
        <taxon>Viridiplantae</taxon>
        <taxon>Streptophyta</taxon>
        <taxon>Embryophyta</taxon>
        <taxon>Tracheophyta</taxon>
        <taxon>Spermatophyta</taxon>
        <taxon>Magnoliopsida</taxon>
        <taxon>Liliopsida</taxon>
        <taxon>Poales</taxon>
        <taxon>Poaceae</taxon>
        <taxon>PACMAD clade</taxon>
        <taxon>Panicoideae</taxon>
        <taxon>Andropogonodae</taxon>
        <taxon>Andropogoneae</taxon>
        <taxon>Sorghinae</taxon>
        <taxon>Sorghum</taxon>
    </lineage>
</organism>
<dbReference type="Gramene" id="KXG38288">
    <property type="protein sequence ID" value="KXG38288"/>
    <property type="gene ID" value="SORBI_3001G213100"/>
</dbReference>
<dbReference type="Proteomes" id="UP000000768">
    <property type="component" value="Chromosome 1"/>
</dbReference>
<evidence type="ECO:0000313" key="1">
    <source>
        <dbReference type="EMBL" id="KXG38288.1"/>
    </source>
</evidence>
<reference evidence="1 2" key="1">
    <citation type="journal article" date="2009" name="Nature">
        <title>The Sorghum bicolor genome and the diversification of grasses.</title>
        <authorList>
            <person name="Paterson A.H."/>
            <person name="Bowers J.E."/>
            <person name="Bruggmann R."/>
            <person name="Dubchak I."/>
            <person name="Grimwood J."/>
            <person name="Gundlach H."/>
            <person name="Haberer G."/>
            <person name="Hellsten U."/>
            <person name="Mitros T."/>
            <person name="Poliakov A."/>
            <person name="Schmutz J."/>
            <person name="Spannagl M."/>
            <person name="Tang H."/>
            <person name="Wang X."/>
            <person name="Wicker T."/>
            <person name="Bharti A.K."/>
            <person name="Chapman J."/>
            <person name="Feltus F.A."/>
            <person name="Gowik U."/>
            <person name="Grigoriev I.V."/>
            <person name="Lyons E."/>
            <person name="Maher C.A."/>
            <person name="Martis M."/>
            <person name="Narechania A."/>
            <person name="Otillar R.P."/>
            <person name="Penning B.W."/>
            <person name="Salamov A.A."/>
            <person name="Wang Y."/>
            <person name="Zhang L."/>
            <person name="Carpita N.C."/>
            <person name="Freeling M."/>
            <person name="Gingle A.R."/>
            <person name="Hash C.T."/>
            <person name="Keller B."/>
            <person name="Klein P."/>
            <person name="Kresovich S."/>
            <person name="McCann M.C."/>
            <person name="Ming R."/>
            <person name="Peterson D.G."/>
            <person name="Mehboob-ur-Rahman"/>
            <person name="Ware D."/>
            <person name="Westhoff P."/>
            <person name="Mayer K.F."/>
            <person name="Messing J."/>
            <person name="Rokhsar D.S."/>
        </authorList>
    </citation>
    <scope>NUCLEOTIDE SEQUENCE [LARGE SCALE GENOMIC DNA]</scope>
    <source>
        <strain evidence="2">cv. BTx623</strain>
    </source>
</reference>
<proteinExistence type="predicted"/>
<dbReference type="EMBL" id="CM000760">
    <property type="protein sequence ID" value="KXG38288.1"/>
    <property type="molecule type" value="Genomic_DNA"/>
</dbReference>
<evidence type="ECO:0000313" key="2">
    <source>
        <dbReference type="Proteomes" id="UP000000768"/>
    </source>
</evidence>
<dbReference type="AlphaFoldDB" id="A0A1B6QK40"/>
<protein>
    <submittedName>
        <fullName evidence="1">Uncharacterized protein</fullName>
    </submittedName>
</protein>
<gene>
    <name evidence="1" type="ORF">SORBI_3001G213100</name>
</gene>
<accession>A0A1B6QK40</accession>
<keyword evidence="2" id="KW-1185">Reference proteome</keyword>
<sequence>MAQSLTSRMRWSRCAVECGVADSWEVVLMEDQLYGRRQGGRRPRWHRRRWAPRFAWWWPTRVRSGSMRGVARGGRQALARTEVALSPERATDRGLNVSFVVV</sequence>
<name>A0A1B6QK40_SORBI</name>